<keyword evidence="1" id="KW-0472">Membrane</keyword>
<protein>
    <submittedName>
        <fullName evidence="2">DUF4012 domain-containing protein</fullName>
    </submittedName>
</protein>
<organism evidence="2 3">
    <name type="scientific">Lacisediminihabitans profunda</name>
    <dbReference type="NCBI Taxonomy" id="2594790"/>
    <lineage>
        <taxon>Bacteria</taxon>
        <taxon>Bacillati</taxon>
        <taxon>Actinomycetota</taxon>
        <taxon>Actinomycetes</taxon>
        <taxon>Micrococcales</taxon>
        <taxon>Microbacteriaceae</taxon>
        <taxon>Lacisediminihabitans</taxon>
    </lineage>
</organism>
<keyword evidence="1" id="KW-0812">Transmembrane</keyword>
<dbReference type="AlphaFoldDB" id="A0A5C8ULT3"/>
<evidence type="ECO:0000313" key="2">
    <source>
        <dbReference type="EMBL" id="TXN28814.1"/>
    </source>
</evidence>
<evidence type="ECO:0000313" key="3">
    <source>
        <dbReference type="Proteomes" id="UP000321379"/>
    </source>
</evidence>
<evidence type="ECO:0000256" key="1">
    <source>
        <dbReference type="SAM" id="Phobius"/>
    </source>
</evidence>
<feature type="transmembrane region" description="Helical" evidence="1">
    <location>
        <begin position="23"/>
        <end position="43"/>
    </location>
</feature>
<name>A0A5C8ULT3_9MICO</name>
<sequence>MAITAHGFGPRHTHAARNLLKRWWFWLIIAVVLLLIGTTAWIGTRALAAKSELEAAQTQVGQLKADLAAQKFSGLRKTMAKIEVHAAKARDLTSDPVWQAAESIPVAGKNLTVVRQLAAATDTVVVDAVAPLVKVASTLSLKSFAPVDGAINLAPLTAAVPAVAQAKAGIHAATVTLDGIDTSGTVAALGAAKLKLVGLLGGVSPLIDTANEVLPFIAPAMGSEKPRNYVVMFQNNAESRPLGGTALSFALVTMDKGKITLASTVSAGFDHFAHYPDSVIPVPDGLQSLYEGTFGTFIPNATVRPKFATAAQVTFEMWKRQFGTEVDGVISIDPVALSYILRATTPITLSSGDILTSDSLVPLLLNGLYQRFNTGHDVKDNASQDVIYGEAVAATFAKLSGGPLDPKLLLGAIMQSTAERRLLIWSAKPAEQAELEKGGFTGDLPVSDAKTDRVGVYFEDNVGSKLNYYLGQAVHLQQGVCRTDGRQTYRVGADLTSTVPANAAKALSPSILGDWKAEKVKPGVQRMFVFVYAPPGTQFAGATVNGAAVSLDPQHDEAYPVAKLRVSVTAGATVKITVDIVAAQAGTKALDAIVTPMVHAATVDRPPLDCATVTGK</sequence>
<reference evidence="2 3" key="1">
    <citation type="submission" date="2019-08" db="EMBL/GenBank/DDBJ databases">
        <title>Bacterial whole genome sequence for Glaciihabitans sp. CHu50b-6-2.</title>
        <authorList>
            <person name="Jin L."/>
        </authorList>
    </citation>
    <scope>NUCLEOTIDE SEQUENCE [LARGE SCALE GENOMIC DNA]</scope>
    <source>
        <strain evidence="2 3">CHu50b-6-2</strain>
    </source>
</reference>
<dbReference type="InterPro" id="IPR025101">
    <property type="entry name" value="DUF4012"/>
</dbReference>
<comment type="caution">
    <text evidence="2">The sequence shown here is derived from an EMBL/GenBank/DDBJ whole genome shotgun (WGS) entry which is preliminary data.</text>
</comment>
<accession>A0A5C8ULT3</accession>
<keyword evidence="1" id="KW-1133">Transmembrane helix</keyword>
<gene>
    <name evidence="2" type="ORF">FVP33_16630</name>
</gene>
<proteinExistence type="predicted"/>
<keyword evidence="3" id="KW-1185">Reference proteome</keyword>
<dbReference type="RefSeq" id="WP_147784811.1">
    <property type="nucleotide sequence ID" value="NZ_VRMG01000011.1"/>
</dbReference>
<dbReference type="Proteomes" id="UP000321379">
    <property type="component" value="Unassembled WGS sequence"/>
</dbReference>
<dbReference type="EMBL" id="VRMG01000011">
    <property type="protein sequence ID" value="TXN28814.1"/>
    <property type="molecule type" value="Genomic_DNA"/>
</dbReference>
<dbReference type="Pfam" id="PF13196">
    <property type="entry name" value="DUF4012"/>
    <property type="match status" value="1"/>
</dbReference>